<dbReference type="Proteomes" id="UP001187531">
    <property type="component" value="Unassembled WGS sequence"/>
</dbReference>
<proteinExistence type="predicted"/>
<feature type="compositionally biased region" description="Polar residues" evidence="1">
    <location>
        <begin position="67"/>
        <end position="76"/>
    </location>
</feature>
<feature type="transmembrane region" description="Helical" evidence="2">
    <location>
        <begin position="347"/>
        <end position="370"/>
    </location>
</feature>
<comment type="caution">
    <text evidence="4">The sequence shown here is derived from an EMBL/GenBank/DDBJ whole genome shotgun (WGS) entry which is preliminary data.</text>
</comment>
<keyword evidence="3" id="KW-0732">Signal</keyword>
<evidence type="ECO:0000313" key="5">
    <source>
        <dbReference type="Proteomes" id="UP001187531"/>
    </source>
</evidence>
<keyword evidence="2" id="KW-0472">Membrane</keyword>
<feature type="region of interest" description="Disordered" evidence="1">
    <location>
        <begin position="148"/>
        <end position="170"/>
    </location>
</feature>
<feature type="region of interest" description="Disordered" evidence="1">
    <location>
        <begin position="47"/>
        <end position="84"/>
    </location>
</feature>
<sequence>MSKLATLILILISYLSIAMTSGSIVYATATGNQHETKQKLGKLADTTTTQRELPASQPPFVGDNDSENGATIPSISKESKRLGDDQLMNTRMKESKTNFNNLSTAPIDTDQAETLTPIPKEAIEHGLKEAITPYDTKMSTTLGKLADKTTTQREISASQPPVDENGDIIPPEKRASMPAEIEPETLKKISDSIHRIESEISILQTYFSNLEKRTNQLEEHLRDQVVKYDVILLDINRNLAETQQNNFFNLEKRINQLEEHILDKIGENYVIMLGINRTLEAIILDKDKKKVTVPDKERKRNEPKKDEEKERKKNLPKTDGLTESDLINNGDKTENQRINKSYFTGPVITVLIIIILLALCIFGIIILLLCNKCKTRRDSSA</sequence>
<evidence type="ECO:0000313" key="4">
    <source>
        <dbReference type="EMBL" id="KAK2715027.1"/>
    </source>
</evidence>
<name>A0AA88I434_ARTSF</name>
<reference evidence="4" key="1">
    <citation type="submission" date="2023-07" db="EMBL/GenBank/DDBJ databases">
        <title>Chromosome-level genome assembly of Artemia franciscana.</title>
        <authorList>
            <person name="Jo E."/>
        </authorList>
    </citation>
    <scope>NUCLEOTIDE SEQUENCE</scope>
    <source>
        <tissue evidence="4">Whole body</tissue>
    </source>
</reference>
<evidence type="ECO:0000256" key="3">
    <source>
        <dbReference type="SAM" id="SignalP"/>
    </source>
</evidence>
<gene>
    <name evidence="4" type="ORF">QYM36_009876</name>
</gene>
<evidence type="ECO:0000256" key="1">
    <source>
        <dbReference type="SAM" id="MobiDB-lite"/>
    </source>
</evidence>
<feature type="signal peptide" evidence="3">
    <location>
        <begin position="1"/>
        <end position="22"/>
    </location>
</feature>
<feature type="region of interest" description="Disordered" evidence="1">
    <location>
        <begin position="293"/>
        <end position="328"/>
    </location>
</feature>
<dbReference type="EMBL" id="JAVRJZ010000012">
    <property type="protein sequence ID" value="KAK2715027.1"/>
    <property type="molecule type" value="Genomic_DNA"/>
</dbReference>
<accession>A0AA88I434</accession>
<feature type="chain" id="PRO_5041698736" evidence="3">
    <location>
        <begin position="23"/>
        <end position="381"/>
    </location>
</feature>
<organism evidence="4 5">
    <name type="scientific">Artemia franciscana</name>
    <name type="common">Brine shrimp</name>
    <name type="synonym">Artemia sanfranciscana</name>
    <dbReference type="NCBI Taxonomy" id="6661"/>
    <lineage>
        <taxon>Eukaryota</taxon>
        <taxon>Metazoa</taxon>
        <taxon>Ecdysozoa</taxon>
        <taxon>Arthropoda</taxon>
        <taxon>Crustacea</taxon>
        <taxon>Branchiopoda</taxon>
        <taxon>Anostraca</taxon>
        <taxon>Artemiidae</taxon>
        <taxon>Artemia</taxon>
    </lineage>
</organism>
<dbReference type="AlphaFoldDB" id="A0AA88I434"/>
<protein>
    <submittedName>
        <fullName evidence="4">Uncharacterized protein</fullName>
    </submittedName>
</protein>
<keyword evidence="2" id="KW-1133">Transmembrane helix</keyword>
<evidence type="ECO:0000256" key="2">
    <source>
        <dbReference type="SAM" id="Phobius"/>
    </source>
</evidence>
<feature type="compositionally biased region" description="Basic and acidic residues" evidence="1">
    <location>
        <begin position="293"/>
        <end position="313"/>
    </location>
</feature>
<keyword evidence="2" id="KW-0812">Transmembrane</keyword>
<keyword evidence="5" id="KW-1185">Reference proteome</keyword>